<keyword evidence="3" id="KW-0378">Hydrolase</keyword>
<evidence type="ECO:0000256" key="1">
    <source>
        <dbReference type="ARBA" id="ARBA00005234"/>
    </source>
</evidence>
<dbReference type="GO" id="GO:0016926">
    <property type="term" value="P:protein desumoylation"/>
    <property type="evidence" value="ECO:0007669"/>
    <property type="project" value="TreeGrafter"/>
</dbReference>
<evidence type="ECO:0000256" key="4">
    <source>
        <dbReference type="ARBA" id="ARBA00022807"/>
    </source>
</evidence>
<proteinExistence type="inferred from homology"/>
<evidence type="ECO:0000259" key="6">
    <source>
        <dbReference type="PROSITE" id="PS50600"/>
    </source>
</evidence>
<dbReference type="GO" id="GO:0005634">
    <property type="term" value="C:nucleus"/>
    <property type="evidence" value="ECO:0007669"/>
    <property type="project" value="TreeGrafter"/>
</dbReference>
<evidence type="ECO:0000256" key="2">
    <source>
        <dbReference type="ARBA" id="ARBA00022670"/>
    </source>
</evidence>
<protein>
    <recommendedName>
        <fullName evidence="6">Ubiquitin-like protease family profile domain-containing protein</fullName>
    </recommendedName>
</protein>
<accession>A0AA38RLK7</accession>
<keyword evidence="8" id="KW-1185">Reference proteome</keyword>
<dbReference type="Pfam" id="PF02902">
    <property type="entry name" value="Peptidase_C48"/>
    <property type="match status" value="1"/>
</dbReference>
<dbReference type="GO" id="GO:0016929">
    <property type="term" value="F:deSUMOylase activity"/>
    <property type="evidence" value="ECO:0007669"/>
    <property type="project" value="TreeGrafter"/>
</dbReference>
<dbReference type="Gene3D" id="3.40.395.10">
    <property type="entry name" value="Adenoviral Proteinase, Chain A"/>
    <property type="match status" value="1"/>
</dbReference>
<keyword evidence="4" id="KW-0788">Thiol protease</keyword>
<comment type="similarity">
    <text evidence="1">Belongs to the peptidase C48 family.</text>
</comment>
<evidence type="ECO:0000313" key="7">
    <source>
        <dbReference type="EMBL" id="KAJ9139314.1"/>
    </source>
</evidence>
<dbReference type="GO" id="GO:0006508">
    <property type="term" value="P:proteolysis"/>
    <property type="evidence" value="ECO:0007669"/>
    <property type="project" value="UniProtKB-KW"/>
</dbReference>
<dbReference type="PROSITE" id="PS50600">
    <property type="entry name" value="ULP_PROTEASE"/>
    <property type="match status" value="1"/>
</dbReference>
<evidence type="ECO:0000256" key="5">
    <source>
        <dbReference type="SAM" id="MobiDB-lite"/>
    </source>
</evidence>
<name>A0AA38RLK7_9PEZI</name>
<feature type="compositionally biased region" description="Basic and acidic residues" evidence="5">
    <location>
        <begin position="296"/>
        <end position="305"/>
    </location>
</feature>
<dbReference type="InterPro" id="IPR038765">
    <property type="entry name" value="Papain-like_cys_pep_sf"/>
</dbReference>
<dbReference type="InterPro" id="IPR003653">
    <property type="entry name" value="Peptidase_C48_C"/>
</dbReference>
<dbReference type="EMBL" id="JANBVN010000131">
    <property type="protein sequence ID" value="KAJ9139314.1"/>
    <property type="molecule type" value="Genomic_DNA"/>
</dbReference>
<evidence type="ECO:0000256" key="3">
    <source>
        <dbReference type="ARBA" id="ARBA00022801"/>
    </source>
</evidence>
<organism evidence="7 8">
    <name type="scientific">Coniochaeta hoffmannii</name>
    <dbReference type="NCBI Taxonomy" id="91930"/>
    <lineage>
        <taxon>Eukaryota</taxon>
        <taxon>Fungi</taxon>
        <taxon>Dikarya</taxon>
        <taxon>Ascomycota</taxon>
        <taxon>Pezizomycotina</taxon>
        <taxon>Sordariomycetes</taxon>
        <taxon>Sordariomycetidae</taxon>
        <taxon>Coniochaetales</taxon>
        <taxon>Coniochaetaceae</taxon>
        <taxon>Coniochaeta</taxon>
    </lineage>
</organism>
<feature type="region of interest" description="Disordered" evidence="5">
    <location>
        <begin position="179"/>
        <end position="218"/>
    </location>
</feature>
<gene>
    <name evidence="7" type="ORF">NKR19_g7481</name>
</gene>
<dbReference type="PANTHER" id="PTHR12606:SF141">
    <property type="entry name" value="GH15225P-RELATED"/>
    <property type="match status" value="1"/>
</dbReference>
<feature type="domain" description="Ubiquitin-like protease family profile" evidence="6">
    <location>
        <begin position="351"/>
        <end position="505"/>
    </location>
</feature>
<comment type="caution">
    <text evidence="7">The sequence shown here is derived from an EMBL/GenBank/DDBJ whole genome shotgun (WGS) entry which is preliminary data.</text>
</comment>
<evidence type="ECO:0000313" key="8">
    <source>
        <dbReference type="Proteomes" id="UP001174691"/>
    </source>
</evidence>
<keyword evidence="2" id="KW-0645">Protease</keyword>
<sequence>MSQDDDNLPDLPDDLKAEIDALEAKLATDLDEFYNQYLAVVQKIKQFLGNEGKHPAEERLSTYFTPNIRKYIEDNYHSIPGDDTRDKRIITLRHSVCNKLRIYDTDLYNVFGNMMSSRRFLEEINKIAQHHPSLDDVADYLHRARDERLSAQSGPAGALRGVRATLDWTVKDATLAAENLGLGEQKNPRPRKKKGPKAVKPLNDMPETGRSGEGTPADLEQTDEQLQQPGHNNLLGHTDDGLFNLASGECHDDGEDILDFVNDVNMHPPGDLSSPFRPGQKRPRSGMSGGSTPKRAQFETRKQNDEGQDEPENTTATPRKGKMEDHFADLFAAPMVPAAQFANVGDWLRSSALMQEALRRLSTPGQWLDDTMVTAALSLLTSCRPAEVYALDSHAVQTASVLPHEKNLSLYQTVLLPLFIGTSHWALVVVDVAERKIDVLDSLGIQAPPALGNGARKAFDTFLALHQAHPQVGTWRNWPVQGRACPRQTNSDDCAVFTVAFAYYILTDTEMPQHISGEAWRAVLVRLLCRPYGVSAPTIVDCLKRQAQNDVQREPTTVMPSVRSCFADGGSSMMAAHKVLTQRHQKDKARVDSITRQATRTKDALAPVLEVLQKVADLATKSHAHHSTLATIATDHIDEYRLQLANLQQLQTRASDIEDHLGATLEDLEAILNGSRHGMLHLDRTEQLEALFREVIADCKGIDAETQRDIEAMKAEGWYSIVGGGK</sequence>
<dbReference type="AlphaFoldDB" id="A0AA38RLK7"/>
<dbReference type="Proteomes" id="UP001174691">
    <property type="component" value="Unassembled WGS sequence"/>
</dbReference>
<reference evidence="7" key="1">
    <citation type="submission" date="2022-07" db="EMBL/GenBank/DDBJ databases">
        <title>Fungi with potential for degradation of polypropylene.</title>
        <authorList>
            <person name="Gostincar C."/>
        </authorList>
    </citation>
    <scope>NUCLEOTIDE SEQUENCE</scope>
    <source>
        <strain evidence="7">EXF-13287</strain>
    </source>
</reference>
<feature type="compositionally biased region" description="Basic residues" evidence="5">
    <location>
        <begin position="188"/>
        <end position="197"/>
    </location>
</feature>
<dbReference type="PANTHER" id="PTHR12606">
    <property type="entry name" value="SENTRIN/SUMO-SPECIFIC PROTEASE"/>
    <property type="match status" value="1"/>
</dbReference>
<feature type="region of interest" description="Disordered" evidence="5">
    <location>
        <begin position="261"/>
        <end position="321"/>
    </location>
</feature>
<dbReference type="SUPFAM" id="SSF54001">
    <property type="entry name" value="Cysteine proteinases"/>
    <property type="match status" value="1"/>
</dbReference>